<gene>
    <name evidence="2" type="ORF">DFP90_103376</name>
</gene>
<reference evidence="2 3" key="1">
    <citation type="submission" date="2018-07" db="EMBL/GenBank/DDBJ databases">
        <title>Genomic Encyclopedia of Type Strains, Phase III (KMG-III): the genomes of soil and plant-associated and newly described type strains.</title>
        <authorList>
            <person name="Whitman W."/>
        </authorList>
    </citation>
    <scope>NUCLEOTIDE SEQUENCE [LARGE SCALE GENOMIC DNA]</scope>
    <source>
        <strain evidence="2 3">CECT 8488</strain>
    </source>
</reference>
<evidence type="ECO:0000313" key="2">
    <source>
        <dbReference type="EMBL" id="RED51573.1"/>
    </source>
</evidence>
<evidence type="ECO:0000256" key="1">
    <source>
        <dbReference type="SAM" id="SignalP"/>
    </source>
</evidence>
<protein>
    <recommendedName>
        <fullName evidence="4">Lipoprotein</fullName>
    </recommendedName>
</protein>
<evidence type="ECO:0008006" key="4">
    <source>
        <dbReference type="Google" id="ProtNLM"/>
    </source>
</evidence>
<sequence length="61" mass="6220">MIRILMMLTLAAFTAGSLSACQVSAKGKEGAVTVETGDVDDDGAKKDGKFCPPGQAKKGTC</sequence>
<accession>A0A3D9HPY4</accession>
<keyword evidence="3" id="KW-1185">Reference proteome</keyword>
<feature type="chain" id="PRO_5017790769" description="Lipoprotein" evidence="1">
    <location>
        <begin position="21"/>
        <end position="61"/>
    </location>
</feature>
<feature type="signal peptide" evidence="1">
    <location>
        <begin position="1"/>
        <end position="20"/>
    </location>
</feature>
<dbReference type="PROSITE" id="PS51257">
    <property type="entry name" value="PROKAR_LIPOPROTEIN"/>
    <property type="match status" value="1"/>
</dbReference>
<dbReference type="EMBL" id="QRDW01000003">
    <property type="protein sequence ID" value="RED51573.1"/>
    <property type="molecule type" value="Genomic_DNA"/>
</dbReference>
<proteinExistence type="predicted"/>
<evidence type="ECO:0000313" key="3">
    <source>
        <dbReference type="Proteomes" id="UP000256845"/>
    </source>
</evidence>
<name>A0A3D9HPY4_9PROT</name>
<keyword evidence="1" id="KW-0732">Signal</keyword>
<dbReference type="RefSeq" id="WP_115936445.1">
    <property type="nucleotide sequence ID" value="NZ_QRDW01000003.1"/>
</dbReference>
<comment type="caution">
    <text evidence="2">The sequence shown here is derived from an EMBL/GenBank/DDBJ whole genome shotgun (WGS) entry which is preliminary data.</text>
</comment>
<dbReference type="Proteomes" id="UP000256845">
    <property type="component" value="Unassembled WGS sequence"/>
</dbReference>
<dbReference type="AlphaFoldDB" id="A0A3D9HPY4"/>
<organism evidence="2 3">
    <name type="scientific">Aestuariispira insulae</name>
    <dbReference type="NCBI Taxonomy" id="1461337"/>
    <lineage>
        <taxon>Bacteria</taxon>
        <taxon>Pseudomonadati</taxon>
        <taxon>Pseudomonadota</taxon>
        <taxon>Alphaproteobacteria</taxon>
        <taxon>Rhodospirillales</taxon>
        <taxon>Kiloniellaceae</taxon>
        <taxon>Aestuariispira</taxon>
    </lineage>
</organism>